<proteinExistence type="predicted"/>
<dbReference type="GO" id="GO:0005516">
    <property type="term" value="F:calmodulin binding"/>
    <property type="evidence" value="ECO:0007669"/>
    <property type="project" value="TreeGrafter"/>
</dbReference>
<reference evidence="2 3" key="1">
    <citation type="submission" date="2019-11" db="EMBL/GenBank/DDBJ databases">
        <title>Whole genome sequence of Oryza granulata.</title>
        <authorList>
            <person name="Li W."/>
        </authorList>
    </citation>
    <scope>NUCLEOTIDE SEQUENCE [LARGE SCALE GENOMIC DNA]</scope>
    <source>
        <strain evidence="3">cv. Menghai</strain>
        <tissue evidence="2">Leaf</tissue>
    </source>
</reference>
<organism evidence="2 3">
    <name type="scientific">Oryza meyeriana var. granulata</name>
    <dbReference type="NCBI Taxonomy" id="110450"/>
    <lineage>
        <taxon>Eukaryota</taxon>
        <taxon>Viridiplantae</taxon>
        <taxon>Streptophyta</taxon>
        <taxon>Embryophyta</taxon>
        <taxon>Tracheophyta</taxon>
        <taxon>Spermatophyta</taxon>
        <taxon>Magnoliopsida</taxon>
        <taxon>Liliopsida</taxon>
        <taxon>Poales</taxon>
        <taxon>Poaceae</taxon>
        <taxon>BOP clade</taxon>
        <taxon>Oryzoideae</taxon>
        <taxon>Oryzeae</taxon>
        <taxon>Oryzinae</taxon>
        <taxon>Oryza</taxon>
        <taxon>Oryza meyeriana</taxon>
    </lineage>
</organism>
<dbReference type="EMBL" id="SPHZ02000012">
    <property type="protein sequence ID" value="KAF0889042.1"/>
    <property type="molecule type" value="Genomic_DNA"/>
</dbReference>
<evidence type="ECO:0000313" key="3">
    <source>
        <dbReference type="Proteomes" id="UP000479710"/>
    </source>
</evidence>
<dbReference type="Proteomes" id="UP000479710">
    <property type="component" value="Unassembled WGS sequence"/>
</dbReference>
<sequence>MLTAAMHMLELDSTYASPSSPWQGLPTDRRHLMPPTSPPPAATTLHHHLCAIAAGRRIAKRRPRPSRRLPTTYISADPSNFRRMVHQVTGADDLPPPPPSPLSLPQPSELLRSVHAPAGAGALMLPTLDTSAFLLGRRAGPATRTEAAPAPLPCDGSVALVGGGVDNEWL</sequence>
<accession>A0A6G1BMG1</accession>
<dbReference type="GO" id="GO:0006970">
    <property type="term" value="P:response to osmotic stress"/>
    <property type="evidence" value="ECO:0007669"/>
    <property type="project" value="TreeGrafter"/>
</dbReference>
<dbReference type="InterPro" id="IPR039609">
    <property type="entry name" value="VQ_15/22"/>
</dbReference>
<evidence type="ECO:0000313" key="2">
    <source>
        <dbReference type="EMBL" id="KAF0889042.1"/>
    </source>
</evidence>
<dbReference type="PANTHER" id="PTHR33179">
    <property type="entry name" value="VQ MOTIF-CONTAINING PROTEIN"/>
    <property type="match status" value="1"/>
</dbReference>
<comment type="caution">
    <text evidence="2">The sequence shown here is derived from an EMBL/GenBank/DDBJ whole genome shotgun (WGS) entry which is preliminary data.</text>
</comment>
<evidence type="ECO:0000259" key="1">
    <source>
        <dbReference type="Pfam" id="PF05678"/>
    </source>
</evidence>
<dbReference type="OrthoDB" id="696689at2759"/>
<dbReference type="AlphaFoldDB" id="A0A6G1BMG1"/>
<dbReference type="PANTHER" id="PTHR33179:SF64">
    <property type="entry name" value="OS11G0131100 PROTEIN"/>
    <property type="match status" value="1"/>
</dbReference>
<dbReference type="GO" id="GO:0005634">
    <property type="term" value="C:nucleus"/>
    <property type="evidence" value="ECO:0007669"/>
    <property type="project" value="TreeGrafter"/>
</dbReference>
<dbReference type="InterPro" id="IPR008889">
    <property type="entry name" value="VQ"/>
</dbReference>
<dbReference type="Pfam" id="PF05678">
    <property type="entry name" value="VQ"/>
    <property type="match status" value="1"/>
</dbReference>
<keyword evidence="3" id="KW-1185">Reference proteome</keyword>
<gene>
    <name evidence="2" type="ORF">E2562_021098</name>
</gene>
<name>A0A6G1BMG1_9ORYZ</name>
<protein>
    <recommendedName>
        <fullName evidence="1">VQ domain-containing protein</fullName>
    </recommendedName>
</protein>
<feature type="domain" description="VQ" evidence="1">
    <location>
        <begin position="68"/>
        <end position="94"/>
    </location>
</feature>